<keyword evidence="2" id="KW-1185">Reference proteome</keyword>
<dbReference type="AlphaFoldDB" id="A0A0V8QIN4"/>
<name>A0A0V8QIN4_9FIRM</name>
<sequence length="94" mass="10902">MKLLLKKIFSKSFLEISSFINFQYIAVRKGKTHSERKVLQMQKEMNVSDESLDQELPDEELIDTLIAISVVSKRLAHKLRVIKEKGEQEDGSHE</sequence>
<gene>
    <name evidence="1" type="ORF">ASU35_05610</name>
</gene>
<accession>A0A0V8QIN4</accession>
<protein>
    <submittedName>
        <fullName evidence="1">Uncharacterized protein</fullName>
    </submittedName>
</protein>
<reference evidence="1 2" key="1">
    <citation type="submission" date="2015-11" db="EMBL/GenBank/DDBJ databases">
        <title>Butyribacter intestini gen. nov., sp. nov., a butyric acid-producing bacterium of the family Lachnospiraceae isolated from the human faeces.</title>
        <authorList>
            <person name="Zou Y."/>
            <person name="Xue W."/>
            <person name="Luo G."/>
            <person name="Lv M."/>
        </authorList>
    </citation>
    <scope>NUCLEOTIDE SEQUENCE [LARGE SCALE GENOMIC DNA]</scope>
    <source>
        <strain evidence="1 2">ACET-33324</strain>
    </source>
</reference>
<evidence type="ECO:0000313" key="1">
    <source>
        <dbReference type="EMBL" id="KSV60434.1"/>
    </source>
</evidence>
<evidence type="ECO:0000313" key="2">
    <source>
        <dbReference type="Proteomes" id="UP000054874"/>
    </source>
</evidence>
<dbReference type="STRING" id="290052.ASU35_05610"/>
<organism evidence="1 2">
    <name type="scientific">Acetivibrio ethanolgignens</name>
    <dbReference type="NCBI Taxonomy" id="290052"/>
    <lineage>
        <taxon>Bacteria</taxon>
        <taxon>Bacillati</taxon>
        <taxon>Bacillota</taxon>
        <taxon>Clostridia</taxon>
        <taxon>Eubacteriales</taxon>
        <taxon>Oscillospiraceae</taxon>
        <taxon>Acetivibrio</taxon>
    </lineage>
</organism>
<proteinExistence type="predicted"/>
<dbReference type="Proteomes" id="UP000054874">
    <property type="component" value="Unassembled WGS sequence"/>
</dbReference>
<dbReference type="EMBL" id="LNAM01000013">
    <property type="protein sequence ID" value="KSV60434.1"/>
    <property type="molecule type" value="Genomic_DNA"/>
</dbReference>
<comment type="caution">
    <text evidence="1">The sequence shown here is derived from an EMBL/GenBank/DDBJ whole genome shotgun (WGS) entry which is preliminary data.</text>
</comment>